<protein>
    <recommendedName>
        <fullName evidence="16">Fatty acid hydroxylase domain-containing protein</fullName>
    </recommendedName>
</protein>
<accession>A0AAD3DKK5</accession>
<name>A0AAD3DKK5_9CHLO</name>
<evidence type="ECO:0000313" key="17">
    <source>
        <dbReference type="EMBL" id="GFR43589.1"/>
    </source>
</evidence>
<evidence type="ECO:0000256" key="13">
    <source>
        <dbReference type="ARBA" id="ARBA00023136"/>
    </source>
</evidence>
<evidence type="ECO:0000256" key="6">
    <source>
        <dbReference type="ARBA" id="ARBA00022723"/>
    </source>
</evidence>
<keyword evidence="7" id="KW-0256">Endoplasmic reticulum</keyword>
<feature type="transmembrane region" description="Helical" evidence="15">
    <location>
        <begin position="139"/>
        <end position="165"/>
    </location>
</feature>
<keyword evidence="9" id="KW-0862">Zinc</keyword>
<gene>
    <name evidence="17" type="ORF">Agub_g4686</name>
</gene>
<keyword evidence="12" id="KW-0443">Lipid metabolism</keyword>
<keyword evidence="10 15" id="KW-1133">Transmembrane helix</keyword>
<evidence type="ECO:0000256" key="11">
    <source>
        <dbReference type="ARBA" id="ARBA00023002"/>
    </source>
</evidence>
<evidence type="ECO:0000256" key="2">
    <source>
        <dbReference type="ARBA" id="ARBA00004477"/>
    </source>
</evidence>
<evidence type="ECO:0000256" key="14">
    <source>
        <dbReference type="ARBA" id="ARBA00023160"/>
    </source>
</evidence>
<feature type="transmembrane region" description="Helical" evidence="15">
    <location>
        <begin position="85"/>
        <end position="102"/>
    </location>
</feature>
<sequence>MGVSEDRTVGKATIDHSQPLLRQIGALGPNYSAWVHAPEPGQPRFFRNHLLEACSKTPWWVVPLVWLPLFTYCLACAVNRHGLPLPVAISLALVGVVGWQLLEYVVHRFVFHANLKSPLGCTFHFLFHGCHHKFPMDKLRLVFPPVPASLLVVAVYGSLVATLPYGRALAVFAGMGYGYVSYDCLHYWMHHAGGAGVALPGALLRDLRRRHMDHHYRDYSKGYGISSAFFDILFCTAAD</sequence>
<proteinExistence type="inferred from homology"/>
<keyword evidence="6" id="KW-0479">Metal-binding</keyword>
<comment type="similarity">
    <text evidence="3">Belongs to the sterol desaturase family.</text>
</comment>
<organism evidence="17 18">
    <name type="scientific">Astrephomene gubernaculifera</name>
    <dbReference type="NCBI Taxonomy" id="47775"/>
    <lineage>
        <taxon>Eukaryota</taxon>
        <taxon>Viridiplantae</taxon>
        <taxon>Chlorophyta</taxon>
        <taxon>core chlorophytes</taxon>
        <taxon>Chlorophyceae</taxon>
        <taxon>CS clade</taxon>
        <taxon>Chlamydomonadales</taxon>
        <taxon>Astrephomenaceae</taxon>
        <taxon>Astrephomene</taxon>
    </lineage>
</organism>
<reference evidence="17 18" key="1">
    <citation type="journal article" date="2021" name="Sci. Rep.">
        <title>Genome sequencing of the multicellular alga Astrephomene provides insights into convergent evolution of germ-soma differentiation.</title>
        <authorList>
            <person name="Yamashita S."/>
            <person name="Yamamoto K."/>
            <person name="Matsuzaki R."/>
            <person name="Suzuki S."/>
            <person name="Yamaguchi H."/>
            <person name="Hirooka S."/>
            <person name="Minakuchi Y."/>
            <person name="Miyagishima S."/>
            <person name="Kawachi M."/>
            <person name="Toyoda A."/>
            <person name="Nozaki H."/>
        </authorList>
    </citation>
    <scope>NUCLEOTIDE SEQUENCE [LARGE SCALE GENOMIC DNA]</scope>
    <source>
        <strain evidence="17 18">NIES-4017</strain>
    </source>
</reference>
<evidence type="ECO:0000256" key="9">
    <source>
        <dbReference type="ARBA" id="ARBA00022833"/>
    </source>
</evidence>
<evidence type="ECO:0000256" key="3">
    <source>
        <dbReference type="ARBA" id="ARBA00009324"/>
    </source>
</evidence>
<comment type="cofactor">
    <cofactor evidence="1">
        <name>Zn(2+)</name>
        <dbReference type="ChEBI" id="CHEBI:29105"/>
    </cofactor>
</comment>
<dbReference type="PANTHER" id="PTHR12863">
    <property type="entry name" value="FATTY ACID HYDROXYLASE"/>
    <property type="match status" value="1"/>
</dbReference>
<dbReference type="Pfam" id="PF04116">
    <property type="entry name" value="FA_hydroxylase"/>
    <property type="match status" value="1"/>
</dbReference>
<keyword evidence="14" id="KW-0275">Fatty acid biosynthesis</keyword>
<dbReference type="GO" id="GO:0005506">
    <property type="term" value="F:iron ion binding"/>
    <property type="evidence" value="ECO:0007669"/>
    <property type="project" value="InterPro"/>
</dbReference>
<keyword evidence="5 15" id="KW-0812">Transmembrane</keyword>
<comment type="subcellular location">
    <subcellularLocation>
        <location evidence="2">Endoplasmic reticulum membrane</location>
        <topology evidence="2">Multi-pass membrane protein</topology>
    </subcellularLocation>
</comment>
<keyword evidence="18" id="KW-1185">Reference proteome</keyword>
<evidence type="ECO:0000256" key="1">
    <source>
        <dbReference type="ARBA" id="ARBA00001947"/>
    </source>
</evidence>
<evidence type="ECO:0000256" key="15">
    <source>
        <dbReference type="SAM" id="Phobius"/>
    </source>
</evidence>
<evidence type="ECO:0000259" key="16">
    <source>
        <dbReference type="Pfam" id="PF04116"/>
    </source>
</evidence>
<keyword evidence="8" id="KW-0276">Fatty acid metabolism</keyword>
<evidence type="ECO:0000256" key="8">
    <source>
        <dbReference type="ARBA" id="ARBA00022832"/>
    </source>
</evidence>
<keyword evidence="4" id="KW-0444">Lipid biosynthesis</keyword>
<dbReference type="GO" id="GO:0080132">
    <property type="term" value="F:fatty acid 2-hydroxylase activity"/>
    <property type="evidence" value="ECO:0007669"/>
    <property type="project" value="InterPro"/>
</dbReference>
<evidence type="ECO:0000256" key="10">
    <source>
        <dbReference type="ARBA" id="ARBA00022989"/>
    </source>
</evidence>
<comment type="caution">
    <text evidence="17">The sequence shown here is derived from an EMBL/GenBank/DDBJ whole genome shotgun (WGS) entry which is preliminary data.</text>
</comment>
<evidence type="ECO:0000256" key="4">
    <source>
        <dbReference type="ARBA" id="ARBA00022516"/>
    </source>
</evidence>
<evidence type="ECO:0000313" key="18">
    <source>
        <dbReference type="Proteomes" id="UP001054857"/>
    </source>
</evidence>
<dbReference type="GO" id="GO:0006633">
    <property type="term" value="P:fatty acid biosynthetic process"/>
    <property type="evidence" value="ECO:0007669"/>
    <property type="project" value="UniProtKB-KW"/>
</dbReference>
<evidence type="ECO:0000256" key="7">
    <source>
        <dbReference type="ARBA" id="ARBA00022824"/>
    </source>
</evidence>
<feature type="domain" description="Fatty acid hydroxylase" evidence="16">
    <location>
        <begin position="93"/>
        <end position="236"/>
    </location>
</feature>
<dbReference type="Proteomes" id="UP001054857">
    <property type="component" value="Unassembled WGS sequence"/>
</dbReference>
<dbReference type="AlphaFoldDB" id="A0AAD3DKK5"/>
<dbReference type="EMBL" id="BMAR01000006">
    <property type="protein sequence ID" value="GFR43589.1"/>
    <property type="molecule type" value="Genomic_DNA"/>
</dbReference>
<keyword evidence="13 15" id="KW-0472">Membrane</keyword>
<dbReference type="PANTHER" id="PTHR12863:SF1">
    <property type="entry name" value="FATTY ACID 2-HYDROXYLASE"/>
    <property type="match status" value="1"/>
</dbReference>
<feature type="transmembrane region" description="Helical" evidence="15">
    <location>
        <begin position="59"/>
        <end position="78"/>
    </location>
</feature>
<evidence type="ECO:0000256" key="5">
    <source>
        <dbReference type="ARBA" id="ARBA00022692"/>
    </source>
</evidence>
<keyword evidence="11" id="KW-0560">Oxidoreductase</keyword>
<dbReference type="InterPro" id="IPR014430">
    <property type="entry name" value="Scs7"/>
</dbReference>
<dbReference type="InterPro" id="IPR006694">
    <property type="entry name" value="Fatty_acid_hydroxylase"/>
</dbReference>
<dbReference type="GO" id="GO:0005789">
    <property type="term" value="C:endoplasmic reticulum membrane"/>
    <property type="evidence" value="ECO:0007669"/>
    <property type="project" value="UniProtKB-SubCell"/>
</dbReference>
<evidence type="ECO:0000256" key="12">
    <source>
        <dbReference type="ARBA" id="ARBA00023098"/>
    </source>
</evidence>